<name>A0A0F9MI65_9ZZZZ</name>
<comment type="caution">
    <text evidence="1">The sequence shown here is derived from an EMBL/GenBank/DDBJ whole genome shotgun (WGS) entry which is preliminary data.</text>
</comment>
<protein>
    <submittedName>
        <fullName evidence="1">Uncharacterized protein</fullName>
    </submittedName>
</protein>
<accession>A0A0F9MI65</accession>
<organism evidence="1">
    <name type="scientific">marine sediment metagenome</name>
    <dbReference type="NCBI Taxonomy" id="412755"/>
    <lineage>
        <taxon>unclassified sequences</taxon>
        <taxon>metagenomes</taxon>
        <taxon>ecological metagenomes</taxon>
    </lineage>
</organism>
<proteinExistence type="predicted"/>
<dbReference type="EMBL" id="LAZR01010099">
    <property type="protein sequence ID" value="KKM68822.1"/>
    <property type="molecule type" value="Genomic_DNA"/>
</dbReference>
<evidence type="ECO:0000313" key="1">
    <source>
        <dbReference type="EMBL" id="KKM68822.1"/>
    </source>
</evidence>
<gene>
    <name evidence="1" type="ORF">LCGC14_1456990</name>
</gene>
<dbReference type="AlphaFoldDB" id="A0A0F9MI65"/>
<reference evidence="1" key="1">
    <citation type="journal article" date="2015" name="Nature">
        <title>Complex archaea that bridge the gap between prokaryotes and eukaryotes.</title>
        <authorList>
            <person name="Spang A."/>
            <person name="Saw J.H."/>
            <person name="Jorgensen S.L."/>
            <person name="Zaremba-Niedzwiedzka K."/>
            <person name="Martijn J."/>
            <person name="Lind A.E."/>
            <person name="van Eijk R."/>
            <person name="Schleper C."/>
            <person name="Guy L."/>
            <person name="Ettema T.J."/>
        </authorList>
    </citation>
    <scope>NUCLEOTIDE SEQUENCE</scope>
</reference>
<sequence>MKNKFSPDIQIELNEIKYEIQVWKSLFDIEIELYIDGWAIFLREKNIYPRSIIIFKSYENSTYTIKSFEIHLKNYEKEEFRELYSIEGIKNKNNLLNELKSIIYGKDLMSKASNLYRDNF</sequence>